<dbReference type="Proteomes" id="UP001162131">
    <property type="component" value="Unassembled WGS sequence"/>
</dbReference>
<dbReference type="EMBL" id="CAJZBQ010000056">
    <property type="protein sequence ID" value="CAG9333145.1"/>
    <property type="molecule type" value="Genomic_DNA"/>
</dbReference>
<dbReference type="AlphaFoldDB" id="A0AAU9K7P9"/>
<comment type="caution">
    <text evidence="1">The sequence shown here is derived from an EMBL/GenBank/DDBJ whole genome shotgun (WGS) entry which is preliminary data.</text>
</comment>
<gene>
    <name evidence="1" type="ORF">BSTOLATCC_MIC58403</name>
</gene>
<organism evidence="1 2">
    <name type="scientific">Blepharisma stoltei</name>
    <dbReference type="NCBI Taxonomy" id="1481888"/>
    <lineage>
        <taxon>Eukaryota</taxon>
        <taxon>Sar</taxon>
        <taxon>Alveolata</taxon>
        <taxon>Ciliophora</taxon>
        <taxon>Postciliodesmatophora</taxon>
        <taxon>Heterotrichea</taxon>
        <taxon>Heterotrichida</taxon>
        <taxon>Blepharismidae</taxon>
        <taxon>Blepharisma</taxon>
    </lineage>
</organism>
<accession>A0AAU9K7P9</accession>
<protein>
    <submittedName>
        <fullName evidence="1">Uncharacterized protein</fullName>
    </submittedName>
</protein>
<proteinExistence type="predicted"/>
<reference evidence="1" key="1">
    <citation type="submission" date="2021-09" db="EMBL/GenBank/DDBJ databases">
        <authorList>
            <consortium name="AG Swart"/>
            <person name="Singh M."/>
            <person name="Singh A."/>
            <person name="Seah K."/>
            <person name="Emmerich C."/>
        </authorList>
    </citation>
    <scope>NUCLEOTIDE SEQUENCE</scope>
    <source>
        <strain evidence="1">ATCC30299</strain>
    </source>
</reference>
<evidence type="ECO:0000313" key="2">
    <source>
        <dbReference type="Proteomes" id="UP001162131"/>
    </source>
</evidence>
<evidence type="ECO:0000313" key="1">
    <source>
        <dbReference type="EMBL" id="CAG9333145.1"/>
    </source>
</evidence>
<sequence>MPTIENSWIFRPTVRKNERWKAQDATTSIMLGNIWIDEENYFWNCRIPFHLLMRTKLITVLNFGWPSQHYRCAFSKKTLLDTEILRQPPFLEVSSTLRVSATGVKRVGRSAKLL</sequence>
<name>A0AAU9K7P9_9CILI</name>
<keyword evidence="2" id="KW-1185">Reference proteome</keyword>